<dbReference type="Proteomes" id="UP000593571">
    <property type="component" value="Unassembled WGS sequence"/>
</dbReference>
<evidence type="ECO:0000259" key="1">
    <source>
        <dbReference type="PROSITE" id="PS50238"/>
    </source>
</evidence>
<sequence>MSVLNCCLSISKCINYRQKKKTKNFNPPTRRNWESNYFGMPLQDLVTAEKPIPLFVEKCVEFIEDTGLCTEGLYRVSGNKTDQDNIQKQFDQDHSISLLSMEVTVNAVAGALKAFFADLPDPLIPYSLHPELLEAAKIIDKTERLHALKEIVKKFHPVNYDVFRYVITHLNRVSQQSKINLMTADNLSICFWPTLMRPDFENREFLSTTKIHQSVVETFIQQCQFFFYNGEIVEIANTAAPPPPSNPGQLVEPMVPLQLPPPLQPQLIQPQLQTDPLGII</sequence>
<dbReference type="Pfam" id="PF00620">
    <property type="entry name" value="RhoGAP"/>
    <property type="match status" value="1"/>
</dbReference>
<dbReference type="SMART" id="SM00324">
    <property type="entry name" value="RhoGAP"/>
    <property type="match status" value="1"/>
</dbReference>
<evidence type="ECO:0000313" key="3">
    <source>
        <dbReference type="Proteomes" id="UP000593571"/>
    </source>
</evidence>
<feature type="domain" description="Rho-GAP" evidence="1">
    <location>
        <begin position="40"/>
        <end position="227"/>
    </location>
</feature>
<keyword evidence="3" id="KW-1185">Reference proteome</keyword>
<dbReference type="PANTHER" id="PTHR46005:SF2">
    <property type="entry name" value="RHO GTPASE-ACTIVATING PROTEIN 5"/>
    <property type="match status" value="1"/>
</dbReference>
<comment type="caution">
    <text evidence="2">The sequence shown here is derived from an EMBL/GenBank/DDBJ whole genome shotgun (WGS) entry which is preliminary data.</text>
</comment>
<dbReference type="FunFam" id="1.10.555.10:FF:000021">
    <property type="entry name" value="rho GTPase-activating protein 5"/>
    <property type="match status" value="1"/>
</dbReference>
<reference evidence="2 3" key="1">
    <citation type="journal article" date="2020" name="Nature">
        <title>Six reference-quality genomes reveal evolution of bat adaptations.</title>
        <authorList>
            <person name="Jebb D."/>
            <person name="Huang Z."/>
            <person name="Pippel M."/>
            <person name="Hughes G.M."/>
            <person name="Lavrichenko K."/>
            <person name="Devanna P."/>
            <person name="Winkler S."/>
            <person name="Jermiin L.S."/>
            <person name="Skirmuntt E.C."/>
            <person name="Katzourakis A."/>
            <person name="Burkitt-Gray L."/>
            <person name="Ray D.A."/>
            <person name="Sullivan K.A.M."/>
            <person name="Roscito J.G."/>
            <person name="Kirilenko B.M."/>
            <person name="Davalos L.M."/>
            <person name="Corthals A.P."/>
            <person name="Power M.L."/>
            <person name="Jones G."/>
            <person name="Ransome R.D."/>
            <person name="Dechmann D.K.N."/>
            <person name="Locatelli A.G."/>
            <person name="Puechmaille S.J."/>
            <person name="Fedrigo O."/>
            <person name="Jarvis E.D."/>
            <person name="Hiller M."/>
            <person name="Vernes S.C."/>
            <person name="Myers E.W."/>
            <person name="Teeling E.C."/>
        </authorList>
    </citation>
    <scope>NUCLEOTIDE SEQUENCE [LARGE SCALE GENOMIC DNA]</scope>
    <source>
        <strain evidence="2">MRouAeg1</strain>
        <tissue evidence="2">Muscle</tissue>
    </source>
</reference>
<proteinExistence type="predicted"/>
<evidence type="ECO:0000313" key="2">
    <source>
        <dbReference type="EMBL" id="KAF6483139.1"/>
    </source>
</evidence>
<dbReference type="InterPro" id="IPR008936">
    <property type="entry name" value="Rho_GTPase_activation_prot"/>
</dbReference>
<dbReference type="InterPro" id="IPR000198">
    <property type="entry name" value="RhoGAP_dom"/>
</dbReference>
<dbReference type="SUPFAM" id="SSF48350">
    <property type="entry name" value="GTPase activation domain, GAP"/>
    <property type="match status" value="1"/>
</dbReference>
<gene>
    <name evidence="2" type="ORF">HJG63_000928</name>
</gene>
<dbReference type="GO" id="GO:0008361">
    <property type="term" value="P:regulation of cell size"/>
    <property type="evidence" value="ECO:0007669"/>
    <property type="project" value="TreeGrafter"/>
</dbReference>
<dbReference type="PANTHER" id="PTHR46005">
    <property type="entry name" value="RHO GTPASE-ACTIVATING PROTEIN 190"/>
    <property type="match status" value="1"/>
</dbReference>
<name>A0A7J8IG94_ROUAE</name>
<dbReference type="InterPro" id="IPR051978">
    <property type="entry name" value="Rho-GAP_domain"/>
</dbReference>
<protein>
    <submittedName>
        <fullName evidence="2">Rho GTPase activating protein 5</fullName>
    </submittedName>
</protein>
<organism evidence="2 3">
    <name type="scientific">Rousettus aegyptiacus</name>
    <name type="common">Egyptian fruit bat</name>
    <name type="synonym">Pteropus aegyptiacus</name>
    <dbReference type="NCBI Taxonomy" id="9407"/>
    <lineage>
        <taxon>Eukaryota</taxon>
        <taxon>Metazoa</taxon>
        <taxon>Chordata</taxon>
        <taxon>Craniata</taxon>
        <taxon>Vertebrata</taxon>
        <taxon>Euteleostomi</taxon>
        <taxon>Mammalia</taxon>
        <taxon>Eutheria</taxon>
        <taxon>Laurasiatheria</taxon>
        <taxon>Chiroptera</taxon>
        <taxon>Yinpterochiroptera</taxon>
        <taxon>Pteropodoidea</taxon>
        <taxon>Pteropodidae</taxon>
        <taxon>Rousettinae</taxon>
        <taxon>Rousettus</taxon>
    </lineage>
</organism>
<dbReference type="CDD" id="cd04373">
    <property type="entry name" value="RhoGAP_p190"/>
    <property type="match status" value="1"/>
</dbReference>
<dbReference type="EMBL" id="JACASE010000003">
    <property type="protein sequence ID" value="KAF6483139.1"/>
    <property type="molecule type" value="Genomic_DNA"/>
</dbReference>
<accession>A0A7J8IG94</accession>
<dbReference type="PROSITE" id="PS50238">
    <property type="entry name" value="RHOGAP"/>
    <property type="match status" value="1"/>
</dbReference>
<dbReference type="GO" id="GO:0007266">
    <property type="term" value="P:Rho protein signal transduction"/>
    <property type="evidence" value="ECO:0007669"/>
    <property type="project" value="TreeGrafter"/>
</dbReference>
<dbReference type="AlphaFoldDB" id="A0A7J8IG94"/>
<dbReference type="Gene3D" id="1.10.555.10">
    <property type="entry name" value="Rho GTPase activation protein"/>
    <property type="match status" value="1"/>
</dbReference>
<dbReference type="GO" id="GO:0005096">
    <property type="term" value="F:GTPase activator activity"/>
    <property type="evidence" value="ECO:0007669"/>
    <property type="project" value="TreeGrafter"/>
</dbReference>
<dbReference type="GO" id="GO:0005829">
    <property type="term" value="C:cytosol"/>
    <property type="evidence" value="ECO:0007669"/>
    <property type="project" value="TreeGrafter"/>
</dbReference>